<evidence type="ECO:0000313" key="2">
    <source>
        <dbReference type="Proteomes" id="UP000583127"/>
    </source>
</evidence>
<dbReference type="Proteomes" id="UP000583127">
    <property type="component" value="Unassembled WGS sequence"/>
</dbReference>
<reference evidence="1 2" key="1">
    <citation type="submission" date="2020-04" db="EMBL/GenBank/DDBJ databases">
        <title>Paraburkholderia sp. G-4-1-8 isolated from soil.</title>
        <authorList>
            <person name="Dahal R.H."/>
        </authorList>
    </citation>
    <scope>NUCLEOTIDE SEQUENCE [LARGE SCALE GENOMIC DNA]</scope>
    <source>
        <strain evidence="1 2">G-4-1-8</strain>
    </source>
</reference>
<proteinExistence type="predicted"/>
<sequence length="103" mass="11275">MVGYSDVSGGIPEAKRLLGKVMRISGGQIEFAGERCRPREGFRVRTVDTAPKLEDEYGINLEDTGLPPKTLLLDGESCAAVFRMDAHRVVFGWNGVIVRAVKP</sequence>
<dbReference type="EMBL" id="JABBFZ010000002">
    <property type="protein sequence ID" value="NML30326.1"/>
    <property type="molecule type" value="Genomic_DNA"/>
</dbReference>
<comment type="caution">
    <text evidence="1">The sequence shown here is derived from an EMBL/GenBank/DDBJ whole genome shotgun (WGS) entry which is preliminary data.</text>
</comment>
<keyword evidence="2" id="KW-1185">Reference proteome</keyword>
<accession>A0A7X9X2Q8</accession>
<evidence type="ECO:0000313" key="1">
    <source>
        <dbReference type="EMBL" id="NML30326.1"/>
    </source>
</evidence>
<gene>
    <name evidence="1" type="ORF">HHL14_05725</name>
</gene>
<protein>
    <submittedName>
        <fullName evidence="1">Uncharacterized protein</fullName>
    </submittedName>
</protein>
<organism evidence="1 2">
    <name type="scientific">Paraburkholderia antibiotica</name>
    <dbReference type="NCBI Taxonomy" id="2728839"/>
    <lineage>
        <taxon>Bacteria</taxon>
        <taxon>Pseudomonadati</taxon>
        <taxon>Pseudomonadota</taxon>
        <taxon>Betaproteobacteria</taxon>
        <taxon>Burkholderiales</taxon>
        <taxon>Burkholderiaceae</taxon>
        <taxon>Paraburkholderia</taxon>
    </lineage>
</organism>
<name>A0A7X9X2Q8_9BURK</name>
<dbReference type="AlphaFoldDB" id="A0A7X9X2Q8"/>